<evidence type="ECO:0000313" key="2">
    <source>
        <dbReference type="EMBL" id="KMO42908.1"/>
    </source>
</evidence>
<dbReference type="OrthoDB" id="7996873at2"/>
<dbReference type="RefSeq" id="WP_048450699.1">
    <property type="nucleotide sequence ID" value="NZ_LABZ01000060.1"/>
</dbReference>
<dbReference type="PATRIC" id="fig|1187852.3.peg.5800"/>
<gene>
    <name evidence="2" type="ORF">VQ03_09870</name>
</gene>
<comment type="caution">
    <text evidence="2">The sequence shown here is derived from an EMBL/GenBank/DDBJ whole genome shotgun (WGS) entry which is preliminary data.</text>
</comment>
<accession>A0A0J6TB95</accession>
<dbReference type="EMBL" id="LABZ01000060">
    <property type="protein sequence ID" value="KMO42908.1"/>
    <property type="molecule type" value="Genomic_DNA"/>
</dbReference>
<protein>
    <submittedName>
        <fullName evidence="2">Uncharacterized protein</fullName>
    </submittedName>
</protein>
<dbReference type="AlphaFoldDB" id="A0A0J6TB95"/>
<keyword evidence="3" id="KW-1185">Reference proteome</keyword>
<evidence type="ECO:0000256" key="1">
    <source>
        <dbReference type="SAM" id="MobiDB-lite"/>
    </source>
</evidence>
<reference evidence="2 3" key="1">
    <citation type="submission" date="2015-03" db="EMBL/GenBank/DDBJ databases">
        <title>Genome sequencing of Methylobacterium tarhaniae DSM 25844.</title>
        <authorList>
            <person name="Chaudhry V."/>
            <person name="Patil P.B."/>
        </authorList>
    </citation>
    <scope>NUCLEOTIDE SEQUENCE [LARGE SCALE GENOMIC DNA]</scope>
    <source>
        <strain evidence="2 3">DSM 25844</strain>
    </source>
</reference>
<organism evidence="2 3">
    <name type="scientific">Methylobacterium tarhaniae</name>
    <dbReference type="NCBI Taxonomy" id="1187852"/>
    <lineage>
        <taxon>Bacteria</taxon>
        <taxon>Pseudomonadati</taxon>
        <taxon>Pseudomonadota</taxon>
        <taxon>Alphaproteobacteria</taxon>
        <taxon>Hyphomicrobiales</taxon>
        <taxon>Methylobacteriaceae</taxon>
        <taxon>Methylobacterium</taxon>
    </lineage>
</organism>
<name>A0A0J6TB95_9HYPH</name>
<feature type="region of interest" description="Disordered" evidence="1">
    <location>
        <begin position="120"/>
        <end position="141"/>
    </location>
</feature>
<evidence type="ECO:0000313" key="3">
    <source>
        <dbReference type="Proteomes" id="UP000036449"/>
    </source>
</evidence>
<dbReference type="Proteomes" id="UP000036449">
    <property type="component" value="Unassembled WGS sequence"/>
</dbReference>
<sequence>MLHVAVADGFGSVLIEVVHGAGESVEVDLPEAARSRLDAGAGAPGGPLKASFLLSGPKADGGTVPLILGDASGRRERFLVAPTLLAKPRFDAALAELFWRATETSLDAAAGLVRADKTGGLRRRGAGAPDPSGKARPGSVGTLVCGGDTPFREASRIAAGAALARGDVALLGDLHVGDGRPPERGEAACTSIYELEGTFLSAHDVVLLLPAGALLAPAADGLLGEILEHFEPGTVVQIRTGGEARRLDALALMDGPAMRPRDFPLTAFYPVLARAADIRTVLAGRRCYASALGLVFDLFRSFEVLETPAEAADGIVQIAPPPVPLHAREAIALVRDCLEAIVPAGRKATA</sequence>
<proteinExistence type="predicted"/>